<evidence type="ECO:0000256" key="7">
    <source>
        <dbReference type="ARBA" id="ARBA00022989"/>
    </source>
</evidence>
<evidence type="ECO:0000256" key="8">
    <source>
        <dbReference type="ARBA" id="ARBA00023002"/>
    </source>
</evidence>
<dbReference type="GO" id="GO:0016020">
    <property type="term" value="C:membrane"/>
    <property type="evidence" value="ECO:0007669"/>
    <property type="project" value="UniProtKB-SubCell"/>
</dbReference>
<dbReference type="OMA" id="DNDAGMR"/>
<dbReference type="Gramene" id="OB01G18270.1">
    <property type="protein sequence ID" value="OB01G18270.1"/>
    <property type="gene ID" value="OB01G18270"/>
</dbReference>
<proteinExistence type="inferred from homology"/>
<evidence type="ECO:0000256" key="5">
    <source>
        <dbReference type="ARBA" id="ARBA00022692"/>
    </source>
</evidence>
<dbReference type="InterPro" id="IPR002401">
    <property type="entry name" value="Cyt_P450_E_grp-I"/>
</dbReference>
<comment type="similarity">
    <text evidence="3 13">Belongs to the cytochrome P450 family.</text>
</comment>
<evidence type="ECO:0000256" key="11">
    <source>
        <dbReference type="ARBA" id="ARBA00023136"/>
    </source>
</evidence>
<keyword evidence="9 12" id="KW-0408">Iron</keyword>
<dbReference type="SUPFAM" id="SSF48264">
    <property type="entry name" value="Cytochrome P450"/>
    <property type="match status" value="1"/>
</dbReference>
<evidence type="ECO:0000256" key="2">
    <source>
        <dbReference type="ARBA" id="ARBA00004167"/>
    </source>
</evidence>
<dbReference type="Gene3D" id="1.10.630.10">
    <property type="entry name" value="Cytochrome P450"/>
    <property type="match status" value="1"/>
</dbReference>
<reference evidence="14" key="1">
    <citation type="journal article" date="2013" name="Nat. Commun.">
        <title>Whole-genome sequencing of Oryza brachyantha reveals mechanisms underlying Oryza genome evolution.</title>
        <authorList>
            <person name="Chen J."/>
            <person name="Huang Q."/>
            <person name="Gao D."/>
            <person name="Wang J."/>
            <person name="Lang Y."/>
            <person name="Liu T."/>
            <person name="Li B."/>
            <person name="Bai Z."/>
            <person name="Luis Goicoechea J."/>
            <person name="Liang C."/>
            <person name="Chen C."/>
            <person name="Zhang W."/>
            <person name="Sun S."/>
            <person name="Liao Y."/>
            <person name="Zhang X."/>
            <person name="Yang L."/>
            <person name="Song C."/>
            <person name="Wang M."/>
            <person name="Shi J."/>
            <person name="Liu G."/>
            <person name="Liu J."/>
            <person name="Zhou H."/>
            <person name="Zhou W."/>
            <person name="Yu Q."/>
            <person name="An N."/>
            <person name="Chen Y."/>
            <person name="Cai Q."/>
            <person name="Wang B."/>
            <person name="Liu B."/>
            <person name="Min J."/>
            <person name="Huang Y."/>
            <person name="Wu H."/>
            <person name="Li Z."/>
            <person name="Zhang Y."/>
            <person name="Yin Y."/>
            <person name="Song W."/>
            <person name="Jiang J."/>
            <person name="Jackson S.A."/>
            <person name="Wing R.A."/>
            <person name="Wang J."/>
            <person name="Chen M."/>
        </authorList>
    </citation>
    <scope>NUCLEOTIDE SEQUENCE [LARGE SCALE GENOMIC DNA]</scope>
    <source>
        <strain evidence="14">cv. IRGC 101232</strain>
    </source>
</reference>
<evidence type="ECO:0000256" key="6">
    <source>
        <dbReference type="ARBA" id="ARBA00022723"/>
    </source>
</evidence>
<dbReference type="PANTHER" id="PTHR47956">
    <property type="entry name" value="CYTOCHROME P450 71B11-RELATED"/>
    <property type="match status" value="1"/>
</dbReference>
<dbReference type="InterPro" id="IPR017972">
    <property type="entry name" value="Cyt_P450_CS"/>
</dbReference>
<dbReference type="FunFam" id="1.10.630.10:FF:000126">
    <property type="entry name" value="Predicted protein"/>
    <property type="match status" value="1"/>
</dbReference>
<dbReference type="GO" id="GO:0016705">
    <property type="term" value="F:oxidoreductase activity, acting on paired donors, with incorporation or reduction of molecular oxygen"/>
    <property type="evidence" value="ECO:0007669"/>
    <property type="project" value="InterPro"/>
</dbReference>
<keyword evidence="6 12" id="KW-0479">Metal-binding</keyword>
<keyword evidence="5" id="KW-0812">Transmembrane</keyword>
<dbReference type="HOGENOM" id="CLU_001570_29_3_1"/>
<dbReference type="eggNOG" id="KOG0156">
    <property type="taxonomic scope" value="Eukaryota"/>
</dbReference>
<name>J3KXX1_ORYBR</name>
<keyword evidence="10 13" id="KW-0503">Monooxygenase</keyword>
<feature type="binding site" description="axial binding residue" evidence="12">
    <location>
        <position position="281"/>
    </location>
    <ligand>
        <name>heme</name>
        <dbReference type="ChEBI" id="CHEBI:30413"/>
    </ligand>
    <ligandPart>
        <name>Fe</name>
        <dbReference type="ChEBI" id="CHEBI:18248"/>
    </ligandPart>
</feature>
<sequence length="348" mass="38704">MAYSNTVVSRAAFGDGSARGLYADVDRGRELKKVFTDFEELLGTEPVGELLPWLSWVDTFMGLERKVRRTFEALDSVLDKVIEDHRRLREERRRTGADDDDDVDHRDFVDVLLDVNEIDKDATIQLGTIEIKAIILDMFAAGTDTTTTAMEWAMAELLTHPSAMRRAQEELRAVVGVPSRVTEDHMDRLPYLKAVLKETLRLHPPIPLLVPREPPADAELQGYGIPARTRVVINAFAIGRDPAAWGQRAEEFVPERFLDSAVDYMGQHFELVPFGAGRRGCPAVAFAESAIEMAVASLLYHFDWEVSAAGGRGSQAGTASPPLDMSETHGLSVRLRYGLPLIAKMHFS</sequence>
<keyword evidence="4 12" id="KW-0349">Heme</keyword>
<protein>
    <recommendedName>
        <fullName evidence="16">Cytochrome P450 71A1</fullName>
    </recommendedName>
</protein>
<keyword evidence="8 13" id="KW-0560">Oxidoreductase</keyword>
<dbReference type="InterPro" id="IPR001128">
    <property type="entry name" value="Cyt_P450"/>
</dbReference>
<keyword evidence="15" id="KW-1185">Reference proteome</keyword>
<dbReference type="STRING" id="4533.J3KXX1"/>
<evidence type="ECO:0000256" key="12">
    <source>
        <dbReference type="PIRSR" id="PIRSR602401-1"/>
    </source>
</evidence>
<dbReference type="InterPro" id="IPR050193">
    <property type="entry name" value="Cytochrome_P450_71"/>
</dbReference>
<evidence type="ECO:0000256" key="1">
    <source>
        <dbReference type="ARBA" id="ARBA00001971"/>
    </source>
</evidence>
<dbReference type="GO" id="GO:0004497">
    <property type="term" value="F:monooxygenase activity"/>
    <property type="evidence" value="ECO:0007669"/>
    <property type="project" value="UniProtKB-KW"/>
</dbReference>
<dbReference type="PROSITE" id="PS00086">
    <property type="entry name" value="CYTOCHROME_P450"/>
    <property type="match status" value="1"/>
</dbReference>
<keyword evidence="7" id="KW-1133">Transmembrane helix</keyword>
<organism evidence="14">
    <name type="scientific">Oryza brachyantha</name>
    <name type="common">malo sina</name>
    <dbReference type="NCBI Taxonomy" id="4533"/>
    <lineage>
        <taxon>Eukaryota</taxon>
        <taxon>Viridiplantae</taxon>
        <taxon>Streptophyta</taxon>
        <taxon>Embryophyta</taxon>
        <taxon>Tracheophyta</taxon>
        <taxon>Spermatophyta</taxon>
        <taxon>Magnoliopsida</taxon>
        <taxon>Liliopsida</taxon>
        <taxon>Poales</taxon>
        <taxon>Poaceae</taxon>
        <taxon>BOP clade</taxon>
        <taxon>Oryzoideae</taxon>
        <taxon>Oryzeae</taxon>
        <taxon>Oryzinae</taxon>
        <taxon>Oryza</taxon>
    </lineage>
</organism>
<dbReference type="GO" id="GO:0005506">
    <property type="term" value="F:iron ion binding"/>
    <property type="evidence" value="ECO:0007669"/>
    <property type="project" value="InterPro"/>
</dbReference>
<keyword evidence="11" id="KW-0472">Membrane</keyword>
<evidence type="ECO:0000256" key="4">
    <source>
        <dbReference type="ARBA" id="ARBA00022617"/>
    </source>
</evidence>
<evidence type="ECO:0000313" key="14">
    <source>
        <dbReference type="EnsemblPlants" id="OB01G18270.1"/>
    </source>
</evidence>
<dbReference type="PRINTS" id="PR00385">
    <property type="entry name" value="P450"/>
</dbReference>
<comment type="subcellular location">
    <subcellularLocation>
        <location evidence="2">Membrane</location>
        <topology evidence="2">Single-pass membrane protein</topology>
    </subcellularLocation>
</comment>
<dbReference type="EnsemblPlants" id="OB01G18270.1">
    <property type="protein sequence ID" value="OB01G18270.1"/>
    <property type="gene ID" value="OB01G18270"/>
</dbReference>
<accession>J3KXX1</accession>
<reference evidence="14" key="2">
    <citation type="submission" date="2013-04" db="UniProtKB">
        <authorList>
            <consortium name="EnsemblPlants"/>
        </authorList>
    </citation>
    <scope>IDENTIFICATION</scope>
</reference>
<dbReference type="InterPro" id="IPR036396">
    <property type="entry name" value="Cyt_P450_sf"/>
</dbReference>
<evidence type="ECO:0000256" key="10">
    <source>
        <dbReference type="ARBA" id="ARBA00023033"/>
    </source>
</evidence>
<dbReference type="Pfam" id="PF00067">
    <property type="entry name" value="p450"/>
    <property type="match status" value="1"/>
</dbReference>
<evidence type="ECO:0000256" key="13">
    <source>
        <dbReference type="RuleBase" id="RU000461"/>
    </source>
</evidence>
<dbReference type="PRINTS" id="PR00463">
    <property type="entry name" value="EP450I"/>
</dbReference>
<evidence type="ECO:0000256" key="9">
    <source>
        <dbReference type="ARBA" id="ARBA00023004"/>
    </source>
</evidence>
<dbReference type="Proteomes" id="UP000006038">
    <property type="component" value="Chromosome 1"/>
</dbReference>
<dbReference type="AlphaFoldDB" id="J3KXX1"/>
<evidence type="ECO:0000313" key="15">
    <source>
        <dbReference type="Proteomes" id="UP000006038"/>
    </source>
</evidence>
<evidence type="ECO:0008006" key="16">
    <source>
        <dbReference type="Google" id="ProtNLM"/>
    </source>
</evidence>
<comment type="cofactor">
    <cofactor evidence="1 12">
        <name>heme</name>
        <dbReference type="ChEBI" id="CHEBI:30413"/>
    </cofactor>
</comment>
<dbReference type="GO" id="GO:0020037">
    <property type="term" value="F:heme binding"/>
    <property type="evidence" value="ECO:0007669"/>
    <property type="project" value="InterPro"/>
</dbReference>
<evidence type="ECO:0000256" key="3">
    <source>
        <dbReference type="ARBA" id="ARBA00010617"/>
    </source>
</evidence>
<dbReference type="PANTHER" id="PTHR47956:SF4">
    <property type="entry name" value="CYTOCHROME P450 71A21-RELATED"/>
    <property type="match status" value="1"/>
</dbReference>